<dbReference type="NCBIfam" id="TIGR01726">
    <property type="entry name" value="HEQRo_perm_3TM"/>
    <property type="match status" value="1"/>
</dbReference>
<dbReference type="Pfam" id="PF00528">
    <property type="entry name" value="BPD_transp_1"/>
    <property type="match status" value="1"/>
</dbReference>
<dbReference type="RefSeq" id="WP_095524205.1">
    <property type="nucleotide sequence ID" value="NZ_MDUX01000017.1"/>
</dbReference>
<accession>A0A272EX97</accession>
<protein>
    <submittedName>
        <fullName evidence="10">Amino acid ABC transporter permease</fullName>
    </submittedName>
</protein>
<evidence type="ECO:0000256" key="2">
    <source>
        <dbReference type="ARBA" id="ARBA00010072"/>
    </source>
</evidence>
<dbReference type="PROSITE" id="PS50928">
    <property type="entry name" value="ABC_TM1"/>
    <property type="match status" value="1"/>
</dbReference>
<comment type="caution">
    <text evidence="11">The sequence shown here is derived from an EMBL/GenBank/DDBJ whole genome shotgun (WGS) entry which is preliminary data.</text>
</comment>
<dbReference type="GO" id="GO:0006865">
    <property type="term" value="P:amino acid transport"/>
    <property type="evidence" value="ECO:0007669"/>
    <property type="project" value="TreeGrafter"/>
</dbReference>
<evidence type="ECO:0000256" key="6">
    <source>
        <dbReference type="ARBA" id="ARBA00022989"/>
    </source>
</evidence>
<dbReference type="Proteomes" id="UP000216107">
    <property type="component" value="Unassembled WGS sequence"/>
</dbReference>
<dbReference type="PANTHER" id="PTHR30614:SF21">
    <property type="entry name" value="AMINO ACID ABC TRANSPORTER PERMEASE"/>
    <property type="match status" value="1"/>
</dbReference>
<dbReference type="EMBL" id="NMRN01000008">
    <property type="protein sequence ID" value="PAS94270.1"/>
    <property type="molecule type" value="Genomic_DNA"/>
</dbReference>
<dbReference type="Gene3D" id="1.10.3720.10">
    <property type="entry name" value="MetI-like"/>
    <property type="match status" value="1"/>
</dbReference>
<evidence type="ECO:0000313" key="13">
    <source>
        <dbReference type="Proteomes" id="UP000623509"/>
    </source>
</evidence>
<comment type="similarity">
    <text evidence="2">Belongs to the binding-protein-dependent transport system permease family. HisMQ subfamily.</text>
</comment>
<organism evidence="11 12">
    <name type="scientific">Candidatus Dactylopiibacterium carminicum</name>
    <dbReference type="NCBI Taxonomy" id="857335"/>
    <lineage>
        <taxon>Bacteria</taxon>
        <taxon>Pseudomonadati</taxon>
        <taxon>Pseudomonadota</taxon>
        <taxon>Betaproteobacteria</taxon>
        <taxon>Rhodocyclales</taxon>
        <taxon>Rhodocyclaceae</taxon>
        <taxon>Candidatus Dactylopiibacterium</taxon>
    </lineage>
</organism>
<sequence length="292" mass="30994">MTASPFFDAPTPRTGKFLRGLDIVCGCGLVLLLGLGIHALAQTGQLRGELWAPFLEPALWRLIGRGFAATLRALIACTLLSFVAGLLLAALGSAGPRWLRTPLRLWVELFRAIPSLLILLFVFFTYAEAFNRIGVTLANGLGDTAAMVLGLDQLQTLGPLIVALTLYHGALCAEIIRAGLNAIPRGQMQAARALGMTSSQAVRLILLPQALHHMRPALLAEAVRIAKATALGYAIGYQELLRTGQIISTAFHNVIAVSLVMMLIYGCLCGALSWLASSLARTTPGGRLGSAS</sequence>
<keyword evidence="7 8" id="KW-0472">Membrane</keyword>
<name>A0A272EX97_9RHOO</name>
<evidence type="ECO:0000313" key="12">
    <source>
        <dbReference type="Proteomes" id="UP000216107"/>
    </source>
</evidence>
<feature type="transmembrane region" description="Helical" evidence="8">
    <location>
        <begin position="62"/>
        <end position="89"/>
    </location>
</feature>
<evidence type="ECO:0000256" key="3">
    <source>
        <dbReference type="ARBA" id="ARBA00022448"/>
    </source>
</evidence>
<dbReference type="EMBL" id="MDUX01000017">
    <property type="protein sequence ID" value="KAF7599623.1"/>
    <property type="molecule type" value="Genomic_DNA"/>
</dbReference>
<dbReference type="SUPFAM" id="SSF161098">
    <property type="entry name" value="MetI-like"/>
    <property type="match status" value="1"/>
</dbReference>
<keyword evidence="6 8" id="KW-1133">Transmembrane helix</keyword>
<dbReference type="OrthoDB" id="9809799at2"/>
<feature type="domain" description="ABC transmembrane type-1" evidence="9">
    <location>
        <begin position="67"/>
        <end position="276"/>
    </location>
</feature>
<dbReference type="CDD" id="cd06261">
    <property type="entry name" value="TM_PBP2"/>
    <property type="match status" value="1"/>
</dbReference>
<evidence type="ECO:0000256" key="8">
    <source>
        <dbReference type="RuleBase" id="RU363032"/>
    </source>
</evidence>
<evidence type="ECO:0000256" key="5">
    <source>
        <dbReference type="ARBA" id="ARBA00022692"/>
    </source>
</evidence>
<evidence type="ECO:0000313" key="10">
    <source>
        <dbReference type="EMBL" id="KAF7599623.1"/>
    </source>
</evidence>
<proteinExistence type="inferred from homology"/>
<keyword evidence="3 8" id="KW-0813">Transport</keyword>
<evidence type="ECO:0000256" key="4">
    <source>
        <dbReference type="ARBA" id="ARBA00022475"/>
    </source>
</evidence>
<dbReference type="GO" id="GO:0043190">
    <property type="term" value="C:ATP-binding cassette (ABC) transporter complex"/>
    <property type="evidence" value="ECO:0007669"/>
    <property type="project" value="InterPro"/>
</dbReference>
<keyword evidence="4" id="KW-1003">Cell membrane</keyword>
<evidence type="ECO:0000256" key="7">
    <source>
        <dbReference type="ARBA" id="ARBA00023136"/>
    </source>
</evidence>
<dbReference type="InterPro" id="IPR035906">
    <property type="entry name" value="MetI-like_sf"/>
</dbReference>
<reference evidence="10 13" key="1">
    <citation type="submission" date="2016-08" db="EMBL/GenBank/DDBJ databases">
        <title>Candidatus Dactylopiibacterium carminicum genome sequence.</title>
        <authorList>
            <person name="Ramirez-Puebla S.T."/>
            <person name="Ormeno-Orrillo E."/>
            <person name="Vera-Ponce De Leon A."/>
            <person name="Luis L."/>
            <person name="Sanchez-Flores A."/>
            <person name="Monica R."/>
            <person name="Martinez-Romero E."/>
        </authorList>
    </citation>
    <scope>NUCLEOTIDE SEQUENCE [LARGE SCALE GENOMIC DNA]</scope>
    <source>
        <strain evidence="10">END1</strain>
    </source>
</reference>
<dbReference type="InterPro" id="IPR043429">
    <property type="entry name" value="ArtM/GltK/GlnP/TcyL/YhdX-like"/>
</dbReference>
<dbReference type="InterPro" id="IPR010065">
    <property type="entry name" value="AA_ABC_transptr_permease_3TM"/>
</dbReference>
<dbReference type="PANTHER" id="PTHR30614">
    <property type="entry name" value="MEMBRANE COMPONENT OF AMINO ACID ABC TRANSPORTER"/>
    <property type="match status" value="1"/>
</dbReference>
<evidence type="ECO:0000256" key="1">
    <source>
        <dbReference type="ARBA" id="ARBA00004429"/>
    </source>
</evidence>
<keyword evidence="5 8" id="KW-0812">Transmembrane</keyword>
<feature type="transmembrane region" description="Helical" evidence="8">
    <location>
        <begin position="250"/>
        <end position="276"/>
    </location>
</feature>
<reference evidence="11 12" key="2">
    <citation type="submission" date="2017-07" db="EMBL/GenBank/DDBJ databases">
        <title>Candidatus Dactylopiibacterium carminicum, a nitrogen-fixing symbiont of the cochineal insect Dactylopius coccus and Dactylopius opuntiae (Hemiptera: Coccoidea: Dactylopiidae).</title>
        <authorList>
            <person name="Vera A."/>
        </authorList>
    </citation>
    <scope>NUCLEOTIDE SEQUENCE [LARGE SCALE GENOMIC DNA]</scope>
    <source>
        <strain evidence="11 12">NFDCM</strain>
    </source>
</reference>
<dbReference type="Proteomes" id="UP000623509">
    <property type="component" value="Unassembled WGS sequence"/>
</dbReference>
<dbReference type="AlphaFoldDB" id="A0A272EX97"/>
<evidence type="ECO:0000259" key="9">
    <source>
        <dbReference type="PROSITE" id="PS50928"/>
    </source>
</evidence>
<feature type="transmembrane region" description="Helical" evidence="8">
    <location>
        <begin position="109"/>
        <end position="127"/>
    </location>
</feature>
<dbReference type="GO" id="GO:0022857">
    <property type="term" value="F:transmembrane transporter activity"/>
    <property type="evidence" value="ECO:0007669"/>
    <property type="project" value="InterPro"/>
</dbReference>
<feature type="transmembrane region" description="Helical" evidence="8">
    <location>
        <begin position="20"/>
        <end position="41"/>
    </location>
</feature>
<evidence type="ECO:0000313" key="11">
    <source>
        <dbReference type="EMBL" id="PAS94270.1"/>
    </source>
</evidence>
<dbReference type="InterPro" id="IPR000515">
    <property type="entry name" value="MetI-like"/>
</dbReference>
<gene>
    <name evidence="10" type="ORF">BGI27_07100</name>
    <name evidence="11" type="ORF">CGU29_04470</name>
</gene>
<keyword evidence="13" id="KW-1185">Reference proteome</keyword>
<comment type="subcellular location">
    <subcellularLocation>
        <location evidence="1">Cell inner membrane</location>
        <topology evidence="1">Multi-pass membrane protein</topology>
    </subcellularLocation>
    <subcellularLocation>
        <location evidence="8">Cell membrane</location>
        <topology evidence="8">Multi-pass membrane protein</topology>
    </subcellularLocation>
</comment>